<dbReference type="PATRIC" id="fig|216942.3.peg.962"/>
<dbReference type="Gene3D" id="3.40.109.10">
    <property type="entry name" value="NADH Oxidase"/>
    <property type="match status" value="1"/>
</dbReference>
<sequence>MSKVLDYLSNRRSIKNFNKYFKLNDNDIKKILESIRMAPTSFNLQPFKALYISKEEIKKDFFEYWWKQNSVIECSGIIIWLVYKEEFLKNKYIDNQISKLVDPENTKRIEGMNKGISYIMRDREISYEEWAIRQCYITMGSMLAVAEELGIDTCPIEGYKTSATNEILQKYNLIDLNTETVALACVVGKKDGEQNEHFSKIKKRLQYEELFKII</sequence>
<dbReference type="InterPro" id="IPR029479">
    <property type="entry name" value="Nitroreductase"/>
</dbReference>
<protein>
    <submittedName>
        <fullName evidence="4">Nitroreductase</fullName>
    </submittedName>
</protein>
<dbReference type="AlphaFoldDB" id="A0A0K1W373"/>
<evidence type="ECO:0000259" key="3">
    <source>
        <dbReference type="Pfam" id="PF00881"/>
    </source>
</evidence>
<evidence type="ECO:0000313" key="4">
    <source>
        <dbReference type="EMBL" id="AKX34557.1"/>
    </source>
</evidence>
<evidence type="ECO:0000256" key="2">
    <source>
        <dbReference type="ARBA" id="ARBA00023002"/>
    </source>
</evidence>
<dbReference type="EMBL" id="CP012357">
    <property type="protein sequence ID" value="AKX34557.1"/>
    <property type="molecule type" value="Genomic_DNA"/>
</dbReference>
<gene>
    <name evidence="4" type="ORF">SLITO_v1c09460</name>
</gene>
<evidence type="ECO:0000256" key="1">
    <source>
        <dbReference type="ARBA" id="ARBA00007118"/>
    </source>
</evidence>
<dbReference type="OrthoDB" id="9809288at2"/>
<dbReference type="GO" id="GO:0016491">
    <property type="term" value="F:oxidoreductase activity"/>
    <property type="evidence" value="ECO:0007669"/>
    <property type="project" value="UniProtKB-KW"/>
</dbReference>
<dbReference type="PANTHER" id="PTHR43673">
    <property type="entry name" value="NAD(P)H NITROREDUCTASE YDGI-RELATED"/>
    <property type="match status" value="1"/>
</dbReference>
<name>A0A0K1W373_9MOLU</name>
<dbReference type="Proteomes" id="UP000067476">
    <property type="component" value="Chromosome"/>
</dbReference>
<evidence type="ECO:0000313" key="5">
    <source>
        <dbReference type="Proteomes" id="UP000067476"/>
    </source>
</evidence>
<dbReference type="SUPFAM" id="SSF55469">
    <property type="entry name" value="FMN-dependent nitroreductase-like"/>
    <property type="match status" value="1"/>
</dbReference>
<organism evidence="4 5">
    <name type="scientific">Spiroplasma litorale</name>
    <dbReference type="NCBI Taxonomy" id="216942"/>
    <lineage>
        <taxon>Bacteria</taxon>
        <taxon>Bacillati</taxon>
        <taxon>Mycoplasmatota</taxon>
        <taxon>Mollicutes</taxon>
        <taxon>Entomoplasmatales</taxon>
        <taxon>Spiroplasmataceae</taxon>
        <taxon>Spiroplasma</taxon>
    </lineage>
</organism>
<accession>A0A0K1W373</accession>
<reference evidence="4 5" key="1">
    <citation type="journal article" date="2015" name="Genome Announc.">
        <title>Complete Genome Sequence of Spiroplasma litorale TN-1T (DSM 21781), a Bacterium Isolated from a Green-Eyed Horsefly (Tabanus nigrovittatus).</title>
        <authorList>
            <person name="Lo W.S."/>
            <person name="Lai Y.C."/>
            <person name="Lien Y.W."/>
            <person name="Wang T.H."/>
            <person name="Kuo C.H."/>
        </authorList>
    </citation>
    <scope>NUCLEOTIDE SEQUENCE [LARGE SCALE GENOMIC DNA]</scope>
    <source>
        <strain evidence="4 5">TN-1</strain>
    </source>
</reference>
<feature type="domain" description="Nitroreductase" evidence="3">
    <location>
        <begin position="9"/>
        <end position="188"/>
    </location>
</feature>
<proteinExistence type="inferred from homology"/>
<dbReference type="RefSeq" id="WP_075058642.1">
    <property type="nucleotide sequence ID" value="NZ_CP012357.1"/>
</dbReference>
<dbReference type="STRING" id="216942.SLITO_v1c09460"/>
<comment type="similarity">
    <text evidence="1">Belongs to the nitroreductase family.</text>
</comment>
<dbReference type="Pfam" id="PF00881">
    <property type="entry name" value="Nitroreductase"/>
    <property type="match status" value="1"/>
</dbReference>
<dbReference type="InterPro" id="IPR000415">
    <property type="entry name" value="Nitroreductase-like"/>
</dbReference>
<keyword evidence="5" id="KW-1185">Reference proteome</keyword>
<keyword evidence="2" id="KW-0560">Oxidoreductase</keyword>
<dbReference type="KEGG" id="sll:SLITO_v1c09460"/>